<dbReference type="EMBL" id="ML119861">
    <property type="protein sequence ID" value="RPA72463.1"/>
    <property type="molecule type" value="Genomic_DNA"/>
</dbReference>
<organism evidence="2 3">
    <name type="scientific">Ascobolus immersus RN42</name>
    <dbReference type="NCBI Taxonomy" id="1160509"/>
    <lineage>
        <taxon>Eukaryota</taxon>
        <taxon>Fungi</taxon>
        <taxon>Dikarya</taxon>
        <taxon>Ascomycota</taxon>
        <taxon>Pezizomycotina</taxon>
        <taxon>Pezizomycetes</taxon>
        <taxon>Pezizales</taxon>
        <taxon>Ascobolaceae</taxon>
        <taxon>Ascobolus</taxon>
    </lineage>
</organism>
<protein>
    <submittedName>
        <fullName evidence="2">Uncharacterized protein</fullName>
    </submittedName>
</protein>
<feature type="compositionally biased region" description="Basic residues" evidence="1">
    <location>
        <begin position="21"/>
        <end position="42"/>
    </location>
</feature>
<dbReference type="AlphaFoldDB" id="A0A3N4HDX9"/>
<dbReference type="Proteomes" id="UP000275078">
    <property type="component" value="Unassembled WGS sequence"/>
</dbReference>
<reference evidence="2 3" key="1">
    <citation type="journal article" date="2018" name="Nat. Ecol. Evol.">
        <title>Pezizomycetes genomes reveal the molecular basis of ectomycorrhizal truffle lifestyle.</title>
        <authorList>
            <person name="Murat C."/>
            <person name="Payen T."/>
            <person name="Noel B."/>
            <person name="Kuo A."/>
            <person name="Morin E."/>
            <person name="Chen J."/>
            <person name="Kohler A."/>
            <person name="Krizsan K."/>
            <person name="Balestrini R."/>
            <person name="Da Silva C."/>
            <person name="Montanini B."/>
            <person name="Hainaut M."/>
            <person name="Levati E."/>
            <person name="Barry K.W."/>
            <person name="Belfiori B."/>
            <person name="Cichocki N."/>
            <person name="Clum A."/>
            <person name="Dockter R.B."/>
            <person name="Fauchery L."/>
            <person name="Guy J."/>
            <person name="Iotti M."/>
            <person name="Le Tacon F."/>
            <person name="Lindquist E.A."/>
            <person name="Lipzen A."/>
            <person name="Malagnac F."/>
            <person name="Mello A."/>
            <person name="Molinier V."/>
            <person name="Miyauchi S."/>
            <person name="Poulain J."/>
            <person name="Riccioni C."/>
            <person name="Rubini A."/>
            <person name="Sitrit Y."/>
            <person name="Splivallo R."/>
            <person name="Traeger S."/>
            <person name="Wang M."/>
            <person name="Zifcakova L."/>
            <person name="Wipf D."/>
            <person name="Zambonelli A."/>
            <person name="Paolocci F."/>
            <person name="Nowrousian M."/>
            <person name="Ottonello S."/>
            <person name="Baldrian P."/>
            <person name="Spatafora J.W."/>
            <person name="Henrissat B."/>
            <person name="Nagy L.G."/>
            <person name="Aury J.M."/>
            <person name="Wincker P."/>
            <person name="Grigoriev I.V."/>
            <person name="Bonfante P."/>
            <person name="Martin F.M."/>
        </authorList>
    </citation>
    <scope>NUCLEOTIDE SEQUENCE [LARGE SCALE GENOMIC DNA]</scope>
    <source>
        <strain evidence="2 3">RN42</strain>
    </source>
</reference>
<name>A0A3N4HDX9_ASCIM</name>
<feature type="region of interest" description="Disordered" evidence="1">
    <location>
        <begin position="1"/>
        <end position="63"/>
    </location>
</feature>
<keyword evidence="3" id="KW-1185">Reference proteome</keyword>
<evidence type="ECO:0000313" key="2">
    <source>
        <dbReference type="EMBL" id="RPA72463.1"/>
    </source>
</evidence>
<sequence>MPRKKDTKKKATAREAATKKGITKKKVTKKTSTKKATRKTPTKKLAAIEKTTTSPQINPADPTASLQYLSLSLSNMPPGEKKDKMEIFVKERWAEYDKYKADNPHLFPDPVLEASMSDADKRVRYLKTWDLTNRVYQPGDIKNHAAVINAYQTGQLDPSKRQPGEVALFWGGIMKRGWGGLDEVFEKGPPKWMAENPDGKLWVENVVLENERQY</sequence>
<gene>
    <name evidence="2" type="ORF">BJ508DRAFT_335043</name>
</gene>
<accession>A0A3N4HDX9</accession>
<evidence type="ECO:0000256" key="1">
    <source>
        <dbReference type="SAM" id="MobiDB-lite"/>
    </source>
</evidence>
<proteinExistence type="predicted"/>
<evidence type="ECO:0000313" key="3">
    <source>
        <dbReference type="Proteomes" id="UP000275078"/>
    </source>
</evidence>
<feature type="compositionally biased region" description="Basic residues" evidence="1">
    <location>
        <begin position="1"/>
        <end position="11"/>
    </location>
</feature>